<dbReference type="AlphaFoldDB" id="A0AA40B3Z1"/>
<protein>
    <submittedName>
        <fullName evidence="1">Uncharacterized protein</fullName>
    </submittedName>
</protein>
<gene>
    <name evidence="1" type="ORF">B0T26DRAFT_637549</name>
</gene>
<comment type="caution">
    <text evidence="1">The sequence shown here is derived from an EMBL/GenBank/DDBJ whole genome shotgun (WGS) entry which is preliminary data.</text>
</comment>
<keyword evidence="2" id="KW-1185">Reference proteome</keyword>
<name>A0AA40B3Z1_9PEZI</name>
<dbReference type="RefSeq" id="XP_060300026.1">
    <property type="nucleotide sequence ID" value="XM_060436938.1"/>
</dbReference>
<dbReference type="Proteomes" id="UP001172101">
    <property type="component" value="Unassembled WGS sequence"/>
</dbReference>
<sequence length="57" mass="6955">QEPLEERTFRYCRPTKINDYFDDNHLEAKERSEQLGQPITCNDKRCKDIQMHTLDHF</sequence>
<reference evidence="1" key="1">
    <citation type="submission" date="2023-06" db="EMBL/GenBank/DDBJ databases">
        <title>Genome-scale phylogeny and comparative genomics of the fungal order Sordariales.</title>
        <authorList>
            <consortium name="Lawrence Berkeley National Laboratory"/>
            <person name="Hensen N."/>
            <person name="Bonometti L."/>
            <person name="Westerberg I."/>
            <person name="Brannstrom I.O."/>
            <person name="Guillou S."/>
            <person name="Cros-Aarteil S."/>
            <person name="Calhoun S."/>
            <person name="Haridas S."/>
            <person name="Kuo A."/>
            <person name="Mondo S."/>
            <person name="Pangilinan J."/>
            <person name="Riley R."/>
            <person name="LaButti K."/>
            <person name="Andreopoulos B."/>
            <person name="Lipzen A."/>
            <person name="Chen C."/>
            <person name="Yanf M."/>
            <person name="Daum C."/>
            <person name="Ng V."/>
            <person name="Clum A."/>
            <person name="Steindorff A."/>
            <person name="Ohm R."/>
            <person name="Martin F."/>
            <person name="Silar P."/>
            <person name="Natvig D."/>
            <person name="Lalanne C."/>
            <person name="Gautier V."/>
            <person name="Ament-velasquez S.L."/>
            <person name="Kruys A."/>
            <person name="Hutchinson M.I."/>
            <person name="Powell A.J."/>
            <person name="Barry K."/>
            <person name="Miller A.N."/>
            <person name="Grigoriev I.V."/>
            <person name="Debuchy R."/>
            <person name="Gladieux P."/>
            <person name="Thoren M.H."/>
            <person name="Johannesson H."/>
        </authorList>
    </citation>
    <scope>NUCLEOTIDE SEQUENCE</scope>
    <source>
        <strain evidence="1">SMH2392-1A</strain>
    </source>
</reference>
<dbReference type="EMBL" id="JAUIRO010000002">
    <property type="protein sequence ID" value="KAK0727170.1"/>
    <property type="molecule type" value="Genomic_DNA"/>
</dbReference>
<feature type="non-terminal residue" evidence="1">
    <location>
        <position position="1"/>
    </location>
</feature>
<organism evidence="1 2">
    <name type="scientific">Lasiosphaeria miniovina</name>
    <dbReference type="NCBI Taxonomy" id="1954250"/>
    <lineage>
        <taxon>Eukaryota</taxon>
        <taxon>Fungi</taxon>
        <taxon>Dikarya</taxon>
        <taxon>Ascomycota</taxon>
        <taxon>Pezizomycotina</taxon>
        <taxon>Sordariomycetes</taxon>
        <taxon>Sordariomycetidae</taxon>
        <taxon>Sordariales</taxon>
        <taxon>Lasiosphaeriaceae</taxon>
        <taxon>Lasiosphaeria</taxon>
    </lineage>
</organism>
<proteinExistence type="predicted"/>
<evidence type="ECO:0000313" key="1">
    <source>
        <dbReference type="EMBL" id="KAK0727170.1"/>
    </source>
</evidence>
<evidence type="ECO:0000313" key="2">
    <source>
        <dbReference type="Proteomes" id="UP001172101"/>
    </source>
</evidence>
<dbReference type="GeneID" id="85320208"/>
<accession>A0AA40B3Z1</accession>